<dbReference type="PANTHER" id="PTHR19134:SF534">
    <property type="entry name" value="LD27988P"/>
    <property type="match status" value="1"/>
</dbReference>
<dbReference type="InterPro" id="IPR003595">
    <property type="entry name" value="Tyr_Pase_cat"/>
</dbReference>
<dbReference type="GO" id="GO:0004725">
    <property type="term" value="F:protein tyrosine phosphatase activity"/>
    <property type="evidence" value="ECO:0007669"/>
    <property type="project" value="InterPro"/>
</dbReference>
<evidence type="ECO:0008006" key="5">
    <source>
        <dbReference type="Google" id="ProtNLM"/>
    </source>
</evidence>
<dbReference type="AlphaFoldDB" id="A7TCW6"/>
<protein>
    <recommendedName>
        <fullName evidence="5">Protein-tyrosine-phosphatase</fullName>
    </recommendedName>
</protein>
<evidence type="ECO:0000259" key="2">
    <source>
        <dbReference type="PROSITE" id="PS50056"/>
    </source>
</evidence>
<dbReference type="InterPro" id="IPR000387">
    <property type="entry name" value="Tyr_Pase_dom"/>
</dbReference>
<dbReference type="PROSITE" id="PS50056">
    <property type="entry name" value="TYR_PHOSPHATASE_2"/>
    <property type="match status" value="1"/>
</dbReference>
<gene>
    <name evidence="3" type="ORF">NEMVEDRAFT_v1g225402</name>
</gene>
<dbReference type="SUPFAM" id="SSF52799">
    <property type="entry name" value="(Phosphotyrosine protein) phosphatases II"/>
    <property type="match status" value="1"/>
</dbReference>
<dbReference type="SMART" id="SM00194">
    <property type="entry name" value="PTPc"/>
    <property type="match status" value="1"/>
</dbReference>
<evidence type="ECO:0000259" key="1">
    <source>
        <dbReference type="PROSITE" id="PS50055"/>
    </source>
</evidence>
<organism evidence="3 4">
    <name type="scientific">Nematostella vectensis</name>
    <name type="common">Starlet sea anemone</name>
    <dbReference type="NCBI Taxonomy" id="45351"/>
    <lineage>
        <taxon>Eukaryota</taxon>
        <taxon>Metazoa</taxon>
        <taxon>Cnidaria</taxon>
        <taxon>Anthozoa</taxon>
        <taxon>Hexacorallia</taxon>
        <taxon>Actiniaria</taxon>
        <taxon>Edwardsiidae</taxon>
        <taxon>Nematostella</taxon>
    </lineage>
</organism>
<dbReference type="InterPro" id="IPR050348">
    <property type="entry name" value="Protein-Tyr_Phosphatase"/>
</dbReference>
<dbReference type="PROSITE" id="PS50055">
    <property type="entry name" value="TYR_PHOSPHATASE_PTP"/>
    <property type="match status" value="1"/>
</dbReference>
<dbReference type="CDD" id="cd00047">
    <property type="entry name" value="PTPc"/>
    <property type="match status" value="1"/>
</dbReference>
<dbReference type="KEGG" id="nve:5496450"/>
<dbReference type="InParanoid" id="A7TCW6"/>
<keyword evidence="4" id="KW-1185">Reference proteome</keyword>
<dbReference type="PhylomeDB" id="A7TCW6"/>
<feature type="domain" description="Tyrosine-protein phosphatase" evidence="1">
    <location>
        <begin position="1"/>
        <end position="137"/>
    </location>
</feature>
<dbReference type="PRINTS" id="PR00700">
    <property type="entry name" value="PRTYPHPHTASE"/>
</dbReference>
<feature type="domain" description="Tyrosine specific protein phosphatases" evidence="2">
    <location>
        <begin position="56"/>
        <end position="133"/>
    </location>
</feature>
<reference evidence="3 4" key="1">
    <citation type="journal article" date="2007" name="Science">
        <title>Sea anemone genome reveals ancestral eumetazoan gene repertoire and genomic organization.</title>
        <authorList>
            <person name="Putnam N.H."/>
            <person name="Srivastava M."/>
            <person name="Hellsten U."/>
            <person name="Dirks B."/>
            <person name="Chapman J."/>
            <person name="Salamov A."/>
            <person name="Terry A."/>
            <person name="Shapiro H."/>
            <person name="Lindquist E."/>
            <person name="Kapitonov V.V."/>
            <person name="Jurka J."/>
            <person name="Genikhovich G."/>
            <person name="Grigoriev I.V."/>
            <person name="Lucas S.M."/>
            <person name="Steele R.E."/>
            <person name="Finnerty J.R."/>
            <person name="Technau U."/>
            <person name="Martindale M.Q."/>
            <person name="Rokhsar D.S."/>
        </authorList>
    </citation>
    <scope>NUCLEOTIDE SEQUENCE [LARGE SCALE GENOMIC DNA]</scope>
    <source>
        <strain evidence="4">CH2 X CH6</strain>
    </source>
</reference>
<dbReference type="InterPro" id="IPR000242">
    <property type="entry name" value="PTP_cat"/>
</dbReference>
<dbReference type="PANTHER" id="PTHR19134">
    <property type="entry name" value="RECEPTOR-TYPE TYROSINE-PROTEIN PHOSPHATASE"/>
    <property type="match status" value="1"/>
</dbReference>
<dbReference type="STRING" id="45351.A7TCW6"/>
<name>A7TCW6_NEMVE</name>
<proteinExistence type="predicted"/>
<dbReference type="SMART" id="SM00404">
    <property type="entry name" value="PTPc_motif"/>
    <property type="match status" value="1"/>
</dbReference>
<dbReference type="eggNOG" id="KOG4228">
    <property type="taxonomic scope" value="Eukaryota"/>
</dbReference>
<dbReference type="Gene3D" id="3.90.190.10">
    <property type="entry name" value="Protein tyrosine phosphatase superfamily"/>
    <property type="match status" value="1"/>
</dbReference>
<dbReference type="Proteomes" id="UP000001593">
    <property type="component" value="Unassembled WGS sequence"/>
</dbReference>
<dbReference type="EMBL" id="DS476853">
    <property type="protein sequence ID" value="EDO26093.1"/>
    <property type="molecule type" value="Genomic_DNA"/>
</dbReference>
<dbReference type="InterPro" id="IPR029021">
    <property type="entry name" value="Prot-tyrosine_phosphatase-like"/>
</dbReference>
<feature type="non-terminal residue" evidence="3">
    <location>
        <position position="137"/>
    </location>
</feature>
<evidence type="ECO:0000313" key="4">
    <source>
        <dbReference type="Proteomes" id="UP000001593"/>
    </source>
</evidence>
<sequence length="137" mass="15573">MADFWQMVWETGSGHIVMVNDDQKNKETAPPSTREISHYQFTSWKEKTTPNVALFVGFVVASREVSKKYEQEKDAPVIVHCSDGQGFTGVFVALDIGVRSHEESKTSVVDLFEVAKRLRQARCGIISSLQHYNFIYQ</sequence>
<dbReference type="HOGENOM" id="CLU_001645_9_8_1"/>
<evidence type="ECO:0000313" key="3">
    <source>
        <dbReference type="EMBL" id="EDO26093.1"/>
    </source>
</evidence>
<accession>A7TCW6</accession>
<dbReference type="Pfam" id="PF00102">
    <property type="entry name" value="Y_phosphatase"/>
    <property type="match status" value="2"/>
</dbReference>